<accession>T1DP40</accession>
<dbReference type="PANTHER" id="PTHR46318:SF3">
    <property type="entry name" value="UPSTREAM BINDING TRANSCRIPTION FACTOR"/>
    <property type="match status" value="1"/>
</dbReference>
<feature type="compositionally biased region" description="Basic and acidic residues" evidence="4">
    <location>
        <begin position="19"/>
        <end position="28"/>
    </location>
</feature>
<feature type="region of interest" description="Disordered" evidence="4">
    <location>
        <begin position="1"/>
        <end position="65"/>
    </location>
</feature>
<evidence type="ECO:0000256" key="2">
    <source>
        <dbReference type="ARBA" id="ARBA00023125"/>
    </source>
</evidence>
<dbReference type="GO" id="GO:0003677">
    <property type="term" value="F:DNA binding"/>
    <property type="evidence" value="ECO:0007669"/>
    <property type="project" value="UniProtKB-KW"/>
</dbReference>
<proteinExistence type="evidence at transcript level"/>
<dbReference type="AlphaFoldDB" id="T1DP40"/>
<dbReference type="PANTHER" id="PTHR46318">
    <property type="entry name" value="UPSTREAM BINDING TRANSCRIPTION FACTOR"/>
    <property type="match status" value="1"/>
</dbReference>
<reference evidence="5" key="1">
    <citation type="submission" date="2013-07" db="EMBL/GenBank/DDBJ databases">
        <title>Transcriptome sequencing and developmental regulation of gene expression in Anopheles aquasalis.</title>
        <authorList>
            <consortium name="Brazilian Malaria Network (MCT/CNPq/MS/SCTIE/DECIT/PRONEX 555648/2009-5) and Research Network on Bioactive Molecules from Arthropod Vectors (NAP-MOBIARVE"/>
            <consortium name="University of Sao Paulo)"/>
            <person name="Marinotti O."/>
            <person name="Ribeiro J.M.C."/>
            <person name="Costa-da-Silva A.L."/>
            <person name="Silva M.C.P."/>
            <person name="Lopes A.R."/>
            <person name="Barros M.S."/>
            <person name="Sa-Nunes A."/>
            <person name="Konjin B.B."/>
            <person name="Carvalho E."/>
            <person name="Suesdek L."/>
            <person name="Silva-Neto M.A.C."/>
            <person name="Capurro M.L."/>
        </authorList>
    </citation>
    <scope>NUCLEOTIDE SEQUENCE</scope>
    <source>
        <tissue evidence="5">Whole body</tissue>
    </source>
</reference>
<name>T1DP40_ANOAQ</name>
<evidence type="ECO:0000256" key="4">
    <source>
        <dbReference type="SAM" id="MobiDB-lite"/>
    </source>
</evidence>
<keyword evidence="2" id="KW-0238">DNA-binding</keyword>
<sequence length="213" mass="24554">MRKRSLSVACERSTNADGFSKKFEGVDSDHDEDASDYEEENVEDEEEEEEEIEEGAEGGETVSGNNEIWSVAEYGKLVDQLRTVLPKNDKRSHSARLKSIEWDKVAFDGHSAESVKEQTHSLLKKVRKFRTLGEILEDVPQILKKRLRADKPKGPLTSYIHFMKEVYSSYQQRYQTVSAPELVKIIARDYGQLSEKKKLNMSEWLRNRKSIPN</sequence>
<evidence type="ECO:0000313" key="5">
    <source>
        <dbReference type="EMBL" id="JAA99305.1"/>
    </source>
</evidence>
<dbReference type="InterPro" id="IPR051762">
    <property type="entry name" value="UBF1"/>
</dbReference>
<protein>
    <submittedName>
        <fullName evidence="5">Putative histone h1</fullName>
    </submittedName>
</protein>
<dbReference type="SUPFAM" id="SSF47095">
    <property type="entry name" value="HMG-box"/>
    <property type="match status" value="1"/>
</dbReference>
<evidence type="ECO:0000256" key="3">
    <source>
        <dbReference type="ARBA" id="ARBA00023242"/>
    </source>
</evidence>
<feature type="compositionally biased region" description="Acidic residues" evidence="4">
    <location>
        <begin position="29"/>
        <end position="57"/>
    </location>
</feature>
<evidence type="ECO:0000256" key="1">
    <source>
        <dbReference type="ARBA" id="ARBA00004123"/>
    </source>
</evidence>
<dbReference type="InterPro" id="IPR036910">
    <property type="entry name" value="HMG_box_dom_sf"/>
</dbReference>
<keyword evidence="3" id="KW-0539">Nucleus</keyword>
<dbReference type="VEuPathDB" id="VectorBase:AAQUA_008646"/>
<dbReference type="GO" id="GO:0005634">
    <property type="term" value="C:nucleus"/>
    <property type="evidence" value="ECO:0007669"/>
    <property type="project" value="UniProtKB-SubCell"/>
</dbReference>
<comment type="subcellular location">
    <subcellularLocation>
        <location evidence="1">Nucleus</location>
    </subcellularLocation>
</comment>
<dbReference type="Gene3D" id="1.10.30.10">
    <property type="entry name" value="High mobility group box domain"/>
    <property type="match status" value="1"/>
</dbReference>
<dbReference type="EMBL" id="GAMD01002285">
    <property type="protein sequence ID" value="JAA99305.1"/>
    <property type="molecule type" value="mRNA"/>
</dbReference>
<organism evidence="5">
    <name type="scientific">Anopheles aquasalis</name>
    <name type="common">Malaria mosquito</name>
    <dbReference type="NCBI Taxonomy" id="42839"/>
    <lineage>
        <taxon>Eukaryota</taxon>
        <taxon>Metazoa</taxon>
        <taxon>Ecdysozoa</taxon>
        <taxon>Arthropoda</taxon>
        <taxon>Hexapoda</taxon>
        <taxon>Insecta</taxon>
        <taxon>Pterygota</taxon>
        <taxon>Neoptera</taxon>
        <taxon>Endopterygota</taxon>
        <taxon>Diptera</taxon>
        <taxon>Nematocera</taxon>
        <taxon>Culicoidea</taxon>
        <taxon>Culicidae</taxon>
        <taxon>Anophelinae</taxon>
        <taxon>Anopheles</taxon>
    </lineage>
</organism>